<gene>
    <name evidence="1" type="ORF">KT71_11109</name>
</gene>
<name>A4AAX3_9GAMM</name>
<reference evidence="1 2" key="2">
    <citation type="journal article" date="2009" name="PLoS ONE">
        <title>The photosynthetic apparatus and its regulation in the aerobic gammaproteobacterium Congregibacter litoralis gen. nov., sp. nov.</title>
        <authorList>
            <person name="Spring S."/>
            <person name="Lunsdorf H."/>
            <person name="Fuchs B.M."/>
            <person name="Tindall B.J."/>
        </authorList>
    </citation>
    <scope>NUCLEOTIDE SEQUENCE [LARGE SCALE GENOMIC DNA]</scope>
    <source>
        <strain evidence="1">KT71</strain>
    </source>
</reference>
<dbReference type="EMBL" id="AAOA02000003">
    <property type="protein sequence ID" value="EAQ96845.2"/>
    <property type="molecule type" value="Genomic_DNA"/>
</dbReference>
<proteinExistence type="predicted"/>
<protein>
    <submittedName>
        <fullName evidence="1">Uncharacterized protein</fullName>
    </submittedName>
</protein>
<sequence>MHKDYSSEGLLAFLREATLAGRMAPALARSRRAAARVLFAELTEGEAADLRQLSIDALKSRLLNIQGDGLRREVVELYAERLQGALDDYFRFVEAPDSFVSKAVPQAASPRDKQSTKTREERALETVRLSAPGQRPDVIPIPLNKDRVVYLHGIPADLTPKEARKISRVVEALADDAEVDK</sequence>
<evidence type="ECO:0000313" key="1">
    <source>
        <dbReference type="EMBL" id="EAQ96845.2"/>
    </source>
</evidence>
<evidence type="ECO:0000313" key="2">
    <source>
        <dbReference type="Proteomes" id="UP000019205"/>
    </source>
</evidence>
<dbReference type="AlphaFoldDB" id="A4AAX3"/>
<dbReference type="RefSeq" id="WP_023660114.1">
    <property type="nucleotide sequence ID" value="NZ_CM002299.1"/>
</dbReference>
<dbReference type="eggNOG" id="ENOG5033RQP">
    <property type="taxonomic scope" value="Bacteria"/>
</dbReference>
<dbReference type="Proteomes" id="UP000019205">
    <property type="component" value="Chromosome"/>
</dbReference>
<accession>A4AAX3</accession>
<reference evidence="1 2" key="1">
    <citation type="journal article" date="2007" name="Proc. Natl. Acad. Sci. U.S.A.">
        <title>Characterization of a marine gammaproteobacterium capable of aerobic anoxygenic photosynthesis.</title>
        <authorList>
            <person name="Fuchs B.M."/>
            <person name="Spring S."/>
            <person name="Teeling H."/>
            <person name="Quast C."/>
            <person name="Wulf J."/>
            <person name="Schattenhofer M."/>
            <person name="Yan S."/>
            <person name="Ferriera S."/>
            <person name="Johnson J."/>
            <person name="Glockner F.O."/>
            <person name="Amann R."/>
        </authorList>
    </citation>
    <scope>NUCLEOTIDE SEQUENCE [LARGE SCALE GENOMIC DNA]</scope>
    <source>
        <strain evidence="1">KT71</strain>
    </source>
</reference>
<comment type="caution">
    <text evidence="1">The sequence shown here is derived from an EMBL/GenBank/DDBJ whole genome shotgun (WGS) entry which is preliminary data.</text>
</comment>
<organism evidence="1 2">
    <name type="scientific">Congregibacter litoralis KT71</name>
    <dbReference type="NCBI Taxonomy" id="314285"/>
    <lineage>
        <taxon>Bacteria</taxon>
        <taxon>Pseudomonadati</taxon>
        <taxon>Pseudomonadota</taxon>
        <taxon>Gammaproteobacteria</taxon>
        <taxon>Cellvibrionales</taxon>
        <taxon>Halieaceae</taxon>
        <taxon>Congregibacter</taxon>
    </lineage>
</organism>
<dbReference type="OrthoDB" id="8449754at2"/>
<dbReference type="HOGENOM" id="CLU_1466210_0_0_6"/>
<keyword evidence="2" id="KW-1185">Reference proteome</keyword>
<dbReference type="STRING" id="314285.KT71_11109"/>